<dbReference type="Proteomes" id="UP000681794">
    <property type="component" value="Chromosome"/>
</dbReference>
<name>A0ACD1E591_9MICO</name>
<evidence type="ECO:0000313" key="2">
    <source>
        <dbReference type="Proteomes" id="UP000681794"/>
    </source>
</evidence>
<organism evidence="1 2">
    <name type="scientific">Curtobacterium aetherium</name>
    <dbReference type="NCBI Taxonomy" id="2841594"/>
    <lineage>
        <taxon>Bacteria</taxon>
        <taxon>Bacillati</taxon>
        <taxon>Actinomycetota</taxon>
        <taxon>Actinomycetes</taxon>
        <taxon>Micrococcales</taxon>
        <taxon>Microbacteriaceae</taxon>
        <taxon>Curtobacterium</taxon>
    </lineage>
</organism>
<dbReference type="EMBL" id="CP076544">
    <property type="protein sequence ID" value="QWS34050.1"/>
    <property type="molecule type" value="Genomic_DNA"/>
</dbReference>
<gene>
    <name evidence="1" type="ORF">KM842_02270</name>
</gene>
<protein>
    <submittedName>
        <fullName evidence="1">Uncharacterized protein</fullName>
    </submittedName>
</protein>
<sequence length="113" mass="12574">MLSQIAQNFAAEIAGHDWSDAPFRADRAGHQRDVDRKKKSIEQLSQEQTETVVLNVMWVVAQQLASVDPNFDVHEFAKACGIAGHYRLRSNGAANGLIDAGLRPQDFQVVRED</sequence>
<proteinExistence type="predicted"/>
<keyword evidence="2" id="KW-1185">Reference proteome</keyword>
<reference evidence="1" key="1">
    <citation type="submission" date="2021-06" db="EMBL/GenBank/DDBJ databases">
        <authorList>
            <person name="Ellington A.J."/>
            <person name="Bryan N.C."/>
            <person name="Christner B.C."/>
            <person name="Reisch C.R."/>
        </authorList>
    </citation>
    <scope>NUCLEOTIDE SEQUENCE</scope>
    <source>
        <strain evidence="1">L6-1</strain>
    </source>
</reference>
<evidence type="ECO:0000313" key="1">
    <source>
        <dbReference type="EMBL" id="QWS34050.1"/>
    </source>
</evidence>
<accession>A0ACD1E591</accession>